<gene>
    <name evidence="1" type="ORF">BDV27DRAFT_154898</name>
</gene>
<reference evidence="1 2" key="1">
    <citation type="submission" date="2019-04" db="EMBL/GenBank/DDBJ databases">
        <title>Friends and foes A comparative genomics studyof 23 Aspergillus species from section Flavi.</title>
        <authorList>
            <consortium name="DOE Joint Genome Institute"/>
            <person name="Kjaerbolling I."/>
            <person name="Vesth T."/>
            <person name="Frisvad J.C."/>
            <person name="Nybo J.L."/>
            <person name="Theobald S."/>
            <person name="Kildgaard S."/>
            <person name="Isbrandt T."/>
            <person name="Kuo A."/>
            <person name="Sato A."/>
            <person name="Lyhne E.K."/>
            <person name="Kogle M.E."/>
            <person name="Wiebenga A."/>
            <person name="Kun R.S."/>
            <person name="Lubbers R.J."/>
            <person name="Makela M.R."/>
            <person name="Barry K."/>
            <person name="Chovatia M."/>
            <person name="Clum A."/>
            <person name="Daum C."/>
            <person name="Haridas S."/>
            <person name="He G."/>
            <person name="LaButti K."/>
            <person name="Lipzen A."/>
            <person name="Mondo S."/>
            <person name="Riley R."/>
            <person name="Salamov A."/>
            <person name="Simmons B.A."/>
            <person name="Magnuson J.K."/>
            <person name="Henrissat B."/>
            <person name="Mortensen U.H."/>
            <person name="Larsen T.O."/>
            <person name="Devries R.P."/>
            <person name="Grigoriev I.V."/>
            <person name="Machida M."/>
            <person name="Baker S.E."/>
            <person name="Andersen M.R."/>
        </authorList>
    </citation>
    <scope>NUCLEOTIDE SEQUENCE [LARGE SCALE GENOMIC DNA]</scope>
    <source>
        <strain evidence="1 2">CBS 763.97</strain>
    </source>
</reference>
<dbReference type="GeneID" id="43656489"/>
<accession>A0A5N7AC77</accession>
<dbReference type="RefSeq" id="XP_031930545.1">
    <property type="nucleotide sequence ID" value="XM_032072043.1"/>
</dbReference>
<organism evidence="1 2">
    <name type="scientific">Aspergillus caelatus</name>
    <dbReference type="NCBI Taxonomy" id="61420"/>
    <lineage>
        <taxon>Eukaryota</taxon>
        <taxon>Fungi</taxon>
        <taxon>Dikarya</taxon>
        <taxon>Ascomycota</taxon>
        <taxon>Pezizomycotina</taxon>
        <taxon>Eurotiomycetes</taxon>
        <taxon>Eurotiomycetidae</taxon>
        <taxon>Eurotiales</taxon>
        <taxon>Aspergillaceae</taxon>
        <taxon>Aspergillus</taxon>
        <taxon>Aspergillus subgen. Circumdati</taxon>
    </lineage>
</organism>
<dbReference type="AlphaFoldDB" id="A0A5N7AC77"/>
<proteinExistence type="predicted"/>
<name>A0A5N7AC77_9EURO</name>
<protein>
    <submittedName>
        <fullName evidence="1">Uncharacterized protein</fullName>
    </submittedName>
</protein>
<sequence>MSGLPGWWLSGDDSRQYSPTIEPLEWDRMLRDSGFSEIDMIRRDYADSTKQSTSGMVSQAMDEMVEFPREPLLCPFTVPDVQDLFIIGGKTLPFRQMDRGVANQLRSWTPEIPLTDSLLALEDAGPEPGVTVVCVEDLDETVLQATTPEKRKALQFLFSNAKHILYFIRAAYEDSPYSMAIYGLGRTMTFEHPGL</sequence>
<evidence type="ECO:0000313" key="1">
    <source>
        <dbReference type="EMBL" id="KAE8367464.1"/>
    </source>
</evidence>
<keyword evidence="2" id="KW-1185">Reference proteome</keyword>
<dbReference type="EMBL" id="ML737597">
    <property type="protein sequence ID" value="KAE8367464.1"/>
    <property type="molecule type" value="Genomic_DNA"/>
</dbReference>
<dbReference type="OrthoDB" id="4326938at2759"/>
<dbReference type="Proteomes" id="UP000326268">
    <property type="component" value="Unassembled WGS sequence"/>
</dbReference>
<evidence type="ECO:0000313" key="2">
    <source>
        <dbReference type="Proteomes" id="UP000326268"/>
    </source>
</evidence>